<dbReference type="GO" id="GO:0022857">
    <property type="term" value="F:transmembrane transporter activity"/>
    <property type="evidence" value="ECO:0007669"/>
    <property type="project" value="InterPro"/>
</dbReference>
<evidence type="ECO:0000313" key="8">
    <source>
        <dbReference type="Proteomes" id="UP001149165"/>
    </source>
</evidence>
<feature type="transmembrane region" description="Helical" evidence="5">
    <location>
        <begin position="393"/>
        <end position="413"/>
    </location>
</feature>
<feature type="transmembrane region" description="Helical" evidence="5">
    <location>
        <begin position="209"/>
        <end position="229"/>
    </location>
</feature>
<name>A0A9W9KH55_9EURO</name>
<keyword evidence="8" id="KW-1185">Reference proteome</keyword>
<feature type="transmembrane region" description="Helical" evidence="5">
    <location>
        <begin position="181"/>
        <end position="203"/>
    </location>
</feature>
<dbReference type="Proteomes" id="UP001149165">
    <property type="component" value="Unassembled WGS sequence"/>
</dbReference>
<feature type="transmembrane region" description="Helical" evidence="5">
    <location>
        <begin position="484"/>
        <end position="506"/>
    </location>
</feature>
<feature type="transmembrane region" description="Helical" evidence="5">
    <location>
        <begin position="292"/>
        <end position="313"/>
    </location>
</feature>
<reference evidence="7" key="2">
    <citation type="journal article" date="2023" name="IMA Fungus">
        <title>Comparative genomic study of the Penicillium genus elucidates a diverse pangenome and 15 lateral gene transfer events.</title>
        <authorList>
            <person name="Petersen C."/>
            <person name="Sorensen T."/>
            <person name="Nielsen M.R."/>
            <person name="Sondergaard T.E."/>
            <person name="Sorensen J.L."/>
            <person name="Fitzpatrick D.A."/>
            <person name="Frisvad J.C."/>
            <person name="Nielsen K.L."/>
        </authorList>
    </citation>
    <scope>NUCLEOTIDE SEQUENCE</scope>
    <source>
        <strain evidence="7">IBT 30069</strain>
    </source>
</reference>
<dbReference type="PANTHER" id="PTHR23502:SF139">
    <property type="entry name" value="MAJOR FACILITATOR SUPERFAMILY (MFS) PROFILE DOMAIN-CONTAINING PROTEIN-RELATED"/>
    <property type="match status" value="1"/>
</dbReference>
<sequence>MSLGKVAGHAESAVLAEAGQSKPVRLSPTGNPLIPAVTNDPLDPLNWSFIKKYTCIVIACFAYCLMTYFTTSPVPAFTQFEVQFHTTYNKTNWTFAIPCLGLAIGPLLTSSLAETYGRRIVLIVSTAVAVLASGCASLNNISLSGYMAARFFQGLGAGPSANIGLTIINDLSFEHERGFRVGLWAMAANVGTVLGAVVGGFLVSVSTYWINYHITILFGLLFVGECFFLPETHYPREAMLEYESQIESTGSSDEDNSSGIKRTTQLGLLHVRAIPGVRHPKSWDAIIEFCKLWTYPNISISVCVYVFFQYWWFVLNKFHLHDPTLMLLRICSILTMEPLAYSSHRVEIQGLLFIGLIVGIVFAEIFCSGRLSDWIVARLARKNDEQRVPEMRLWLGYPAALVASVGLIIWGISVERNWHWITDQVAFFLYAAGTQVGNTVLSTYIVDNYPEYAMEVIMFYSVVINMSAFINPWFIDLWVEQSGWAWTFSAQGIICTLGLIPGYALLHKYGPRMRKPLKLATLAN</sequence>
<feature type="transmembrane region" description="Helical" evidence="5">
    <location>
        <begin position="457"/>
        <end position="478"/>
    </location>
</feature>
<gene>
    <name evidence="7" type="ORF">N7456_002995</name>
</gene>
<dbReference type="Gene3D" id="1.20.1250.20">
    <property type="entry name" value="MFS general substrate transporter like domains"/>
    <property type="match status" value="1"/>
</dbReference>
<feature type="transmembrane region" description="Helical" evidence="5">
    <location>
        <begin position="91"/>
        <end position="108"/>
    </location>
</feature>
<feature type="transmembrane region" description="Helical" evidence="5">
    <location>
        <begin position="425"/>
        <end position="445"/>
    </location>
</feature>
<dbReference type="OrthoDB" id="2585655at2759"/>
<keyword evidence="4 5" id="KW-0472">Membrane</keyword>
<evidence type="ECO:0000256" key="5">
    <source>
        <dbReference type="SAM" id="Phobius"/>
    </source>
</evidence>
<feature type="transmembrane region" description="Helical" evidence="5">
    <location>
        <begin position="151"/>
        <end position="169"/>
    </location>
</feature>
<reference evidence="7" key="1">
    <citation type="submission" date="2022-11" db="EMBL/GenBank/DDBJ databases">
        <authorList>
            <person name="Petersen C."/>
        </authorList>
    </citation>
    <scope>NUCLEOTIDE SEQUENCE</scope>
    <source>
        <strain evidence="7">IBT 30069</strain>
    </source>
</reference>
<evidence type="ECO:0000256" key="2">
    <source>
        <dbReference type="ARBA" id="ARBA00022692"/>
    </source>
</evidence>
<dbReference type="GO" id="GO:0005886">
    <property type="term" value="C:plasma membrane"/>
    <property type="evidence" value="ECO:0007669"/>
    <property type="project" value="TreeGrafter"/>
</dbReference>
<dbReference type="EMBL" id="JAPQKH010000003">
    <property type="protein sequence ID" value="KAJ5106320.1"/>
    <property type="molecule type" value="Genomic_DNA"/>
</dbReference>
<comment type="subcellular location">
    <subcellularLocation>
        <location evidence="1">Membrane</location>
        <topology evidence="1">Multi-pass membrane protein</topology>
    </subcellularLocation>
</comment>
<comment type="caution">
    <text evidence="7">The sequence shown here is derived from an EMBL/GenBank/DDBJ whole genome shotgun (WGS) entry which is preliminary data.</text>
</comment>
<feature type="transmembrane region" description="Helical" evidence="5">
    <location>
        <begin position="120"/>
        <end position="139"/>
    </location>
</feature>
<proteinExistence type="predicted"/>
<evidence type="ECO:0000256" key="4">
    <source>
        <dbReference type="ARBA" id="ARBA00023136"/>
    </source>
</evidence>
<evidence type="ECO:0000256" key="3">
    <source>
        <dbReference type="ARBA" id="ARBA00022989"/>
    </source>
</evidence>
<protein>
    <submittedName>
        <fullName evidence="7">MFS transporter</fullName>
    </submittedName>
</protein>
<dbReference type="PANTHER" id="PTHR23502">
    <property type="entry name" value="MAJOR FACILITATOR SUPERFAMILY"/>
    <property type="match status" value="1"/>
</dbReference>
<dbReference type="InterPro" id="IPR011701">
    <property type="entry name" value="MFS"/>
</dbReference>
<accession>A0A9W9KH55</accession>
<feature type="domain" description="Major facilitator superfamily (MFS) profile" evidence="6">
    <location>
        <begin position="55"/>
        <end position="510"/>
    </location>
</feature>
<evidence type="ECO:0000256" key="1">
    <source>
        <dbReference type="ARBA" id="ARBA00004141"/>
    </source>
</evidence>
<dbReference type="Pfam" id="PF07690">
    <property type="entry name" value="MFS_1"/>
    <property type="match status" value="1"/>
</dbReference>
<organism evidence="7 8">
    <name type="scientific">Penicillium angulare</name>
    <dbReference type="NCBI Taxonomy" id="116970"/>
    <lineage>
        <taxon>Eukaryota</taxon>
        <taxon>Fungi</taxon>
        <taxon>Dikarya</taxon>
        <taxon>Ascomycota</taxon>
        <taxon>Pezizomycotina</taxon>
        <taxon>Eurotiomycetes</taxon>
        <taxon>Eurotiomycetidae</taxon>
        <taxon>Eurotiales</taxon>
        <taxon>Aspergillaceae</taxon>
        <taxon>Penicillium</taxon>
    </lineage>
</organism>
<dbReference type="InterPro" id="IPR036259">
    <property type="entry name" value="MFS_trans_sf"/>
</dbReference>
<keyword evidence="2 5" id="KW-0812">Transmembrane</keyword>
<feature type="transmembrane region" description="Helical" evidence="5">
    <location>
        <begin position="53"/>
        <end position="71"/>
    </location>
</feature>
<evidence type="ECO:0000259" key="6">
    <source>
        <dbReference type="PROSITE" id="PS50850"/>
    </source>
</evidence>
<dbReference type="AlphaFoldDB" id="A0A9W9KH55"/>
<dbReference type="SUPFAM" id="SSF103473">
    <property type="entry name" value="MFS general substrate transporter"/>
    <property type="match status" value="1"/>
</dbReference>
<evidence type="ECO:0000313" key="7">
    <source>
        <dbReference type="EMBL" id="KAJ5106320.1"/>
    </source>
</evidence>
<feature type="transmembrane region" description="Helical" evidence="5">
    <location>
        <begin position="351"/>
        <end position="372"/>
    </location>
</feature>
<dbReference type="InterPro" id="IPR020846">
    <property type="entry name" value="MFS_dom"/>
</dbReference>
<keyword evidence="3 5" id="KW-1133">Transmembrane helix</keyword>
<dbReference type="PROSITE" id="PS50850">
    <property type="entry name" value="MFS"/>
    <property type="match status" value="1"/>
</dbReference>